<dbReference type="PROSITE" id="PS50092">
    <property type="entry name" value="TSP1"/>
    <property type="match status" value="1"/>
</dbReference>
<reference evidence="5" key="1">
    <citation type="submission" date="2014-08" db="EMBL/GenBank/DDBJ databases">
        <authorList>
            <person name="Murali S."/>
            <person name="Richards S."/>
            <person name="Bandaranaike D."/>
            <person name="Bellair M."/>
            <person name="Blankenburg K."/>
            <person name="Chao H."/>
            <person name="Dinh H."/>
            <person name="Doddapaneni H."/>
            <person name="Dugan-Rocha S."/>
            <person name="Elkadiri S."/>
            <person name="Gnanaolivu R."/>
            <person name="Hughes D."/>
            <person name="Lee S."/>
            <person name="Li M."/>
            <person name="Ming W."/>
            <person name="Munidasa M."/>
            <person name="Muniz J."/>
            <person name="Nguyen L."/>
            <person name="Osuji N."/>
            <person name="Pu L.-L."/>
            <person name="Puazo M."/>
            <person name="Skinner E."/>
            <person name="Qu C."/>
            <person name="Quiroz J."/>
            <person name="Raj R."/>
            <person name="Weissenberger G."/>
            <person name="Xin Y."/>
            <person name="Zou X."/>
            <person name="Han Y."/>
            <person name="Worley K."/>
            <person name="Muzny D."/>
            <person name="Gibbs R."/>
        </authorList>
    </citation>
    <scope>NUCLEOTIDE SEQUENCE</scope>
    <source>
        <strain evidence="5">HAZT.00-mixed</strain>
        <tissue evidence="5">Whole organism</tissue>
    </source>
</reference>
<evidence type="ECO:0000256" key="2">
    <source>
        <dbReference type="ARBA" id="ARBA00023157"/>
    </source>
</evidence>
<dbReference type="Gene3D" id="2.20.100.10">
    <property type="entry name" value="Thrombospondin type-1 (TSP1) repeat"/>
    <property type="match status" value="2"/>
</dbReference>
<evidence type="ECO:0000256" key="1">
    <source>
        <dbReference type="ARBA" id="ARBA00022737"/>
    </source>
</evidence>
<comment type="caution">
    <text evidence="5">The sequence shown here is derived from an EMBL/GenBank/DDBJ whole genome shotgun (WGS) entry which is preliminary data.</text>
</comment>
<dbReference type="InterPro" id="IPR000906">
    <property type="entry name" value="ZU5_dom"/>
</dbReference>
<organism evidence="5">
    <name type="scientific">Hyalella azteca</name>
    <name type="common">Amphipod</name>
    <dbReference type="NCBI Taxonomy" id="294128"/>
    <lineage>
        <taxon>Eukaryota</taxon>
        <taxon>Metazoa</taxon>
        <taxon>Ecdysozoa</taxon>
        <taxon>Arthropoda</taxon>
        <taxon>Crustacea</taxon>
        <taxon>Multicrustacea</taxon>
        <taxon>Malacostraca</taxon>
        <taxon>Eumalacostraca</taxon>
        <taxon>Peracarida</taxon>
        <taxon>Amphipoda</taxon>
        <taxon>Senticaudata</taxon>
        <taxon>Talitrida</taxon>
        <taxon>Talitroidea</taxon>
        <taxon>Hyalellidae</taxon>
        <taxon>Hyalella</taxon>
    </lineage>
</organism>
<keyword evidence="3" id="KW-0472">Membrane</keyword>
<feature type="domain" description="ZU5" evidence="4">
    <location>
        <begin position="272"/>
        <end position="308"/>
    </location>
</feature>
<name>A0A6A0H145_HYAAZ</name>
<dbReference type="PANTHER" id="PTHR22906">
    <property type="entry name" value="PROPERDIN"/>
    <property type="match status" value="1"/>
</dbReference>
<sequence>MTSHRIQSFKQPYNSNNRVSSEGSLLLLSAGLADTANFSCVAENVAAKRVSPPAALKVYVDGSWSSWSAWSECSADCGLGSQKRTRTCTAPPPGHGGASCQGSAFESHPVIRVASSGTVDGAWSAWGEWSTCGPDCTQRSSRACDAPAPLFGGRVCVGDDTVTRNCTGGMCMTREKALQQDITLIVVLAVLVPLVLVLTFFLFRKFASKSRPNGVLYEVASTGYSHPSVNSGSDGAFPAMLHSETHLHVPHGEGTVWEEFGSSGGRLIVPDPLIWCGPPGTKLLKPAVLAFEHSASLQHAAWKLHVFAVKNTAIGSQEQDWQKIITLGEERLDTPVYTQLDGNQAFLMSDCLQPYAVVGESAASSSAVKLVRVVASAPPPAADGQLTITLHVIQNTTAHLKCECL</sequence>
<dbReference type="InterPro" id="IPR052065">
    <property type="entry name" value="Compl_asym_regulator"/>
</dbReference>
<feature type="transmembrane region" description="Helical" evidence="3">
    <location>
        <begin position="182"/>
        <end position="203"/>
    </location>
</feature>
<dbReference type="Pfam" id="PF00090">
    <property type="entry name" value="TSP_1"/>
    <property type="match status" value="2"/>
</dbReference>
<dbReference type="EMBL" id="JQDR03009518">
    <property type="protein sequence ID" value="KAA0195589.1"/>
    <property type="molecule type" value="Genomic_DNA"/>
</dbReference>
<protein>
    <recommendedName>
        <fullName evidence="4">ZU5 domain-containing protein</fullName>
    </recommendedName>
</protein>
<keyword evidence="1" id="KW-0677">Repeat</keyword>
<proteinExistence type="predicted"/>
<dbReference type="FunFam" id="2.20.100.10:FF:000002">
    <property type="entry name" value="Unc-5 netrin receptor C"/>
    <property type="match status" value="2"/>
</dbReference>
<dbReference type="PRINTS" id="PR01705">
    <property type="entry name" value="TSP1REPEAT"/>
</dbReference>
<gene>
    <name evidence="5" type="ORF">HAZT_HAZT004273</name>
</gene>
<accession>A0A6A0H145</accession>
<evidence type="ECO:0000259" key="4">
    <source>
        <dbReference type="Pfam" id="PF00791"/>
    </source>
</evidence>
<dbReference type="Proteomes" id="UP000711488">
    <property type="component" value="Unassembled WGS sequence"/>
</dbReference>
<keyword evidence="2" id="KW-1015">Disulfide bond</keyword>
<reference evidence="5" key="2">
    <citation type="journal article" date="2018" name="Environ. Sci. Technol.">
        <title>The Toxicogenome of Hyalella azteca: A Model for Sediment Ecotoxicology and Evolutionary Toxicology.</title>
        <authorList>
            <person name="Poynton H.C."/>
            <person name="Hasenbein S."/>
            <person name="Benoit J.B."/>
            <person name="Sepulveda M.S."/>
            <person name="Poelchau M.F."/>
            <person name="Hughes D.S.T."/>
            <person name="Murali S.C."/>
            <person name="Chen S."/>
            <person name="Glastad K.M."/>
            <person name="Goodisman M.A.D."/>
            <person name="Werren J.H."/>
            <person name="Vineis J.H."/>
            <person name="Bowen J.L."/>
            <person name="Friedrich M."/>
            <person name="Jones J."/>
            <person name="Robertson H.M."/>
            <person name="Feyereisen R."/>
            <person name="Mechler-Hickson A."/>
            <person name="Mathers N."/>
            <person name="Lee C.E."/>
            <person name="Colbourne J.K."/>
            <person name="Biales A."/>
            <person name="Johnston J.S."/>
            <person name="Wellborn G.A."/>
            <person name="Rosendale A.J."/>
            <person name="Cridge A.G."/>
            <person name="Munoz-Torres M.C."/>
            <person name="Bain P.A."/>
            <person name="Manny A.R."/>
            <person name="Major K.M."/>
            <person name="Lambert F.N."/>
            <person name="Vulpe C.D."/>
            <person name="Tuck P."/>
            <person name="Blalock B.J."/>
            <person name="Lin Y.Y."/>
            <person name="Smith M.E."/>
            <person name="Ochoa-Acuna H."/>
            <person name="Chen M.M."/>
            <person name="Childers C.P."/>
            <person name="Qu J."/>
            <person name="Dugan S."/>
            <person name="Lee S.L."/>
            <person name="Chao H."/>
            <person name="Dinh H."/>
            <person name="Han Y."/>
            <person name="Doddapaneni H."/>
            <person name="Worley K.C."/>
            <person name="Muzny D.M."/>
            <person name="Gibbs R.A."/>
            <person name="Richards S."/>
        </authorList>
    </citation>
    <scope>NUCLEOTIDE SEQUENCE</scope>
    <source>
        <strain evidence="5">HAZT.00-mixed</strain>
        <tissue evidence="5">Whole organism</tissue>
    </source>
</reference>
<evidence type="ECO:0000313" key="5">
    <source>
        <dbReference type="EMBL" id="KAA0195589.1"/>
    </source>
</evidence>
<keyword evidence="3" id="KW-1133">Transmembrane helix</keyword>
<keyword evidence="3" id="KW-0812">Transmembrane</keyword>
<dbReference type="SUPFAM" id="SSF82895">
    <property type="entry name" value="TSP-1 type 1 repeat"/>
    <property type="match status" value="2"/>
</dbReference>
<dbReference type="InterPro" id="IPR036383">
    <property type="entry name" value="TSP1_rpt_sf"/>
</dbReference>
<dbReference type="AlphaFoldDB" id="A0A6A0H145"/>
<evidence type="ECO:0000256" key="3">
    <source>
        <dbReference type="SAM" id="Phobius"/>
    </source>
</evidence>
<reference evidence="5" key="3">
    <citation type="submission" date="2019-06" db="EMBL/GenBank/DDBJ databases">
        <authorList>
            <person name="Poynton C."/>
            <person name="Hasenbein S."/>
            <person name="Benoit J.B."/>
            <person name="Sepulveda M.S."/>
            <person name="Poelchau M.F."/>
            <person name="Murali S.C."/>
            <person name="Chen S."/>
            <person name="Glastad K.M."/>
            <person name="Werren J.H."/>
            <person name="Vineis J.H."/>
            <person name="Bowen J.L."/>
            <person name="Friedrich M."/>
            <person name="Jones J."/>
            <person name="Robertson H.M."/>
            <person name="Feyereisen R."/>
            <person name="Mechler-Hickson A."/>
            <person name="Mathers N."/>
            <person name="Lee C.E."/>
            <person name="Colbourne J.K."/>
            <person name="Biales A."/>
            <person name="Johnston J.S."/>
            <person name="Wellborn G.A."/>
            <person name="Rosendale A.J."/>
            <person name="Cridge A.G."/>
            <person name="Munoz-Torres M.C."/>
            <person name="Bain P.A."/>
            <person name="Manny A.R."/>
            <person name="Major K.M."/>
            <person name="Lambert F.N."/>
            <person name="Vulpe C.D."/>
            <person name="Tuck P."/>
            <person name="Blalock B.J."/>
            <person name="Lin Y.-Y."/>
            <person name="Smith M.E."/>
            <person name="Ochoa-Acuna H."/>
            <person name="Chen M.-J.M."/>
            <person name="Childers C.P."/>
            <person name="Qu J."/>
            <person name="Dugan S."/>
            <person name="Lee S.L."/>
            <person name="Chao H."/>
            <person name="Dinh H."/>
            <person name="Han Y."/>
            <person name="Doddapaneni H."/>
            <person name="Worley K.C."/>
            <person name="Muzny D.M."/>
            <person name="Gibbs R.A."/>
            <person name="Richards S."/>
        </authorList>
    </citation>
    <scope>NUCLEOTIDE SEQUENCE</scope>
    <source>
        <strain evidence="5">HAZT.00-mixed</strain>
        <tissue evidence="5">Whole organism</tissue>
    </source>
</reference>
<dbReference type="Pfam" id="PF00791">
    <property type="entry name" value="ZU5"/>
    <property type="match status" value="1"/>
</dbReference>
<dbReference type="InterPro" id="IPR000884">
    <property type="entry name" value="TSP1_rpt"/>
</dbReference>
<dbReference type="SMART" id="SM00209">
    <property type="entry name" value="TSP1"/>
    <property type="match status" value="2"/>
</dbReference>